<evidence type="ECO:0000313" key="2">
    <source>
        <dbReference type="Proteomes" id="UP001457282"/>
    </source>
</evidence>
<keyword evidence="2" id="KW-1185">Reference proteome</keyword>
<organism evidence="1 2">
    <name type="scientific">Rubus argutus</name>
    <name type="common">Southern blackberry</name>
    <dbReference type="NCBI Taxonomy" id="59490"/>
    <lineage>
        <taxon>Eukaryota</taxon>
        <taxon>Viridiplantae</taxon>
        <taxon>Streptophyta</taxon>
        <taxon>Embryophyta</taxon>
        <taxon>Tracheophyta</taxon>
        <taxon>Spermatophyta</taxon>
        <taxon>Magnoliopsida</taxon>
        <taxon>eudicotyledons</taxon>
        <taxon>Gunneridae</taxon>
        <taxon>Pentapetalae</taxon>
        <taxon>rosids</taxon>
        <taxon>fabids</taxon>
        <taxon>Rosales</taxon>
        <taxon>Rosaceae</taxon>
        <taxon>Rosoideae</taxon>
        <taxon>Rosoideae incertae sedis</taxon>
        <taxon>Rubus</taxon>
    </lineage>
</organism>
<sequence>MKTKKMMANLACNWKKKKKNEDDDPFASPLELGGDSWAGLKQFPWNLQSSSLASNMSKYGDHKVYSQLVAMGGDLLMMIKKEDHDDFGSDVQPSEEEE</sequence>
<proteinExistence type="predicted"/>
<dbReference type="AlphaFoldDB" id="A0AAW1WFA4"/>
<dbReference type="EMBL" id="JBEDUW010000006">
    <property type="protein sequence ID" value="KAK9923356.1"/>
    <property type="molecule type" value="Genomic_DNA"/>
</dbReference>
<comment type="caution">
    <text evidence="1">The sequence shown here is derived from an EMBL/GenBank/DDBJ whole genome shotgun (WGS) entry which is preliminary data.</text>
</comment>
<evidence type="ECO:0000313" key="1">
    <source>
        <dbReference type="EMBL" id="KAK9923356.1"/>
    </source>
</evidence>
<reference evidence="1 2" key="1">
    <citation type="journal article" date="2023" name="G3 (Bethesda)">
        <title>A chromosome-length genome assembly and annotation of blackberry (Rubus argutus, cv. 'Hillquist').</title>
        <authorList>
            <person name="Bruna T."/>
            <person name="Aryal R."/>
            <person name="Dudchenko O."/>
            <person name="Sargent D.J."/>
            <person name="Mead D."/>
            <person name="Buti M."/>
            <person name="Cavallini A."/>
            <person name="Hytonen T."/>
            <person name="Andres J."/>
            <person name="Pham M."/>
            <person name="Weisz D."/>
            <person name="Mascagni F."/>
            <person name="Usai G."/>
            <person name="Natali L."/>
            <person name="Bassil N."/>
            <person name="Fernandez G.E."/>
            <person name="Lomsadze A."/>
            <person name="Armour M."/>
            <person name="Olukolu B."/>
            <person name="Poorten T."/>
            <person name="Britton C."/>
            <person name="Davik J."/>
            <person name="Ashrafi H."/>
            <person name="Aiden E.L."/>
            <person name="Borodovsky M."/>
            <person name="Worthington M."/>
        </authorList>
    </citation>
    <scope>NUCLEOTIDE SEQUENCE [LARGE SCALE GENOMIC DNA]</scope>
    <source>
        <strain evidence="1">PI 553951</strain>
    </source>
</reference>
<protein>
    <submittedName>
        <fullName evidence="1">Uncharacterized protein</fullName>
    </submittedName>
</protein>
<accession>A0AAW1WFA4</accession>
<dbReference type="Proteomes" id="UP001457282">
    <property type="component" value="Unassembled WGS sequence"/>
</dbReference>
<name>A0AAW1WFA4_RUBAR</name>
<gene>
    <name evidence="1" type="ORF">M0R45_031779</name>
</gene>